<feature type="domain" description="GS catalytic" evidence="10">
    <location>
        <begin position="104"/>
        <end position="468"/>
    </location>
</feature>
<dbReference type="RefSeq" id="WP_405336285.1">
    <property type="nucleotide sequence ID" value="NZ_JBANFI010000001.1"/>
</dbReference>
<comment type="caution">
    <text evidence="11">The sequence shown here is derived from an EMBL/GenBank/DDBJ whole genome shotgun (WGS) entry which is preliminary data.</text>
</comment>
<evidence type="ECO:0000256" key="8">
    <source>
        <dbReference type="RuleBase" id="RU004356"/>
    </source>
</evidence>
<dbReference type="PROSITE" id="PS51986">
    <property type="entry name" value="GS_BETA_GRASP"/>
    <property type="match status" value="1"/>
</dbReference>
<dbReference type="SMART" id="SM01230">
    <property type="entry name" value="Gln-synt_C"/>
    <property type="match status" value="1"/>
</dbReference>
<sequence length="468" mass="51529">MSEKSLSIIKEHDVKWIDLRFTDARGKEQHVTIPAASVDEEFFESGQMFDGSSVGGWKGINESDMIMRPDDSSAVLDPFTDEATLILQCDIIEPATMQGYERDPRSLARRAEEYLKSTGIADTAFFGPEPEFFIFDDVKWKQDISGASYHINSEEAAWSSDATIEGGNMGHRPRVKGGYFPVPPVDSSHEIRGAMCNAMTAMGLKIEVHHHEVATANQCEIGVAFNTLVKKADEVQRLKYCVHNVAHAFGKTATFMPKPLVGDNGSGMHVHQSLSKDGVNLFSGDGYGGLSEMALYYIGGIIKHAKALNAITNPLTNSYKRLVPGFEAPVMLAYSAKNRSASIRIPYVSSPKARRIETRFPDPGANPYLCFAALLMAGLDGIQNKIHPGDAMDKNLYDLPPEEAAQVPQVAGSLQEALEALKADREFLTRGGVFTDDMLDGFIALKMEEVNRLNMTTHPVEFDMYYSV</sequence>
<evidence type="ECO:0000313" key="11">
    <source>
        <dbReference type="EMBL" id="MFK7159623.1"/>
    </source>
</evidence>
<evidence type="ECO:0000256" key="2">
    <source>
        <dbReference type="ARBA" id="ARBA00012937"/>
    </source>
</evidence>
<keyword evidence="8 11" id="KW-0436">Ligase</keyword>
<comment type="subcellular location">
    <subcellularLocation>
        <location evidence="7">Cytoplasm</location>
    </subcellularLocation>
</comment>
<dbReference type="PROSITE" id="PS00180">
    <property type="entry name" value="GLNA_1"/>
    <property type="match status" value="1"/>
</dbReference>
<evidence type="ECO:0000256" key="7">
    <source>
        <dbReference type="RuleBase" id="RU000387"/>
    </source>
</evidence>
<evidence type="ECO:0000256" key="6">
    <source>
        <dbReference type="RuleBase" id="RU000384"/>
    </source>
</evidence>
<dbReference type="InterPro" id="IPR008147">
    <property type="entry name" value="Gln_synt_N"/>
</dbReference>
<dbReference type="InterPro" id="IPR027303">
    <property type="entry name" value="Gln_synth_gly_rich_site"/>
</dbReference>
<proteinExistence type="inferred from homology"/>
<dbReference type="SUPFAM" id="SSF54368">
    <property type="entry name" value="Glutamine synthetase, N-terminal domain"/>
    <property type="match status" value="1"/>
</dbReference>
<gene>
    <name evidence="11" type="primary">glnA</name>
    <name evidence="11" type="ORF">V6U78_01040</name>
</gene>
<reference evidence="11 12" key="1">
    <citation type="submission" date="2024-02" db="EMBL/GenBank/DDBJ databases">
        <title>Marinospirillum sp. MEB 164 isolated from Lonar lake sediment.</title>
        <authorList>
            <person name="Joshi A."/>
            <person name="Thite S."/>
        </authorList>
    </citation>
    <scope>NUCLEOTIDE SEQUENCE [LARGE SCALE GENOMIC DNA]</scope>
    <source>
        <strain evidence="11 12">MEB164</strain>
    </source>
</reference>
<keyword evidence="8" id="KW-0067">ATP-binding</keyword>
<evidence type="ECO:0000256" key="3">
    <source>
        <dbReference type="ARBA" id="ARBA00021364"/>
    </source>
</evidence>
<evidence type="ECO:0000256" key="4">
    <source>
        <dbReference type="ARBA" id="ARBA00049436"/>
    </source>
</evidence>
<keyword evidence="8" id="KW-0547">Nucleotide-binding</keyword>
<comment type="similarity">
    <text evidence="1 5 6">Belongs to the glutamine synthetase family.</text>
</comment>
<organism evidence="11 12">
    <name type="scientific">Marinospirillum alkalitolerans</name>
    <dbReference type="NCBI Taxonomy" id="3123374"/>
    <lineage>
        <taxon>Bacteria</taxon>
        <taxon>Pseudomonadati</taxon>
        <taxon>Pseudomonadota</taxon>
        <taxon>Gammaproteobacteria</taxon>
        <taxon>Oceanospirillales</taxon>
        <taxon>Oceanospirillaceae</taxon>
        <taxon>Marinospirillum</taxon>
    </lineage>
</organism>
<dbReference type="InterPro" id="IPR001637">
    <property type="entry name" value="Gln_synth_I_adenylation_site"/>
</dbReference>
<dbReference type="InterPro" id="IPR014746">
    <property type="entry name" value="Gln_synth/guanido_kin_cat_dom"/>
</dbReference>
<keyword evidence="12" id="KW-1185">Reference proteome</keyword>
<dbReference type="EC" id="6.3.1.2" evidence="2 8"/>
<dbReference type="Gene3D" id="3.30.590.10">
    <property type="entry name" value="Glutamine synthetase/guanido kinase, catalytic domain"/>
    <property type="match status" value="1"/>
</dbReference>
<dbReference type="GO" id="GO:0004356">
    <property type="term" value="F:glutamine synthetase activity"/>
    <property type="evidence" value="ECO:0007669"/>
    <property type="project" value="UniProtKB-EC"/>
</dbReference>
<dbReference type="NCBIfam" id="TIGR00653">
    <property type="entry name" value="GlnA"/>
    <property type="match status" value="1"/>
</dbReference>
<comment type="subunit">
    <text evidence="7">Oligomer of 12 subunits arranged in the form of two hexagons.</text>
</comment>
<dbReference type="Gene3D" id="3.10.20.70">
    <property type="entry name" value="Glutamine synthetase, N-terminal domain"/>
    <property type="match status" value="1"/>
</dbReference>
<dbReference type="PROSITE" id="PS00181">
    <property type="entry name" value="GLNA_ATP"/>
    <property type="match status" value="1"/>
</dbReference>
<dbReference type="PROSITE" id="PS51987">
    <property type="entry name" value="GS_CATALYTIC"/>
    <property type="match status" value="1"/>
</dbReference>
<dbReference type="Pfam" id="PF00120">
    <property type="entry name" value="Gln-synt_C"/>
    <property type="match status" value="1"/>
</dbReference>
<comment type="catalytic activity">
    <reaction evidence="4 8">
        <text>L-glutamate + NH4(+) + ATP = L-glutamine + ADP + phosphate + H(+)</text>
        <dbReference type="Rhea" id="RHEA:16169"/>
        <dbReference type="ChEBI" id="CHEBI:15378"/>
        <dbReference type="ChEBI" id="CHEBI:28938"/>
        <dbReference type="ChEBI" id="CHEBI:29985"/>
        <dbReference type="ChEBI" id="CHEBI:30616"/>
        <dbReference type="ChEBI" id="CHEBI:43474"/>
        <dbReference type="ChEBI" id="CHEBI:58359"/>
        <dbReference type="ChEBI" id="CHEBI:456216"/>
        <dbReference type="EC" id="6.3.1.2"/>
    </reaction>
</comment>
<keyword evidence="7" id="KW-0963">Cytoplasm</keyword>
<dbReference type="Pfam" id="PF03951">
    <property type="entry name" value="Gln-synt_N"/>
    <property type="match status" value="1"/>
</dbReference>
<dbReference type="InterPro" id="IPR036651">
    <property type="entry name" value="Gln_synt_N_sf"/>
</dbReference>
<evidence type="ECO:0000259" key="10">
    <source>
        <dbReference type="PROSITE" id="PS51987"/>
    </source>
</evidence>
<dbReference type="Proteomes" id="UP001621714">
    <property type="component" value="Unassembled WGS sequence"/>
</dbReference>
<evidence type="ECO:0000313" key="12">
    <source>
        <dbReference type="Proteomes" id="UP001621714"/>
    </source>
</evidence>
<dbReference type="NCBIfam" id="NF007006">
    <property type="entry name" value="PRK09469.1"/>
    <property type="match status" value="1"/>
</dbReference>
<evidence type="ECO:0000256" key="1">
    <source>
        <dbReference type="ARBA" id="ARBA00009897"/>
    </source>
</evidence>
<dbReference type="PROSITE" id="PS00182">
    <property type="entry name" value="GLNA_ADENYLATION"/>
    <property type="match status" value="1"/>
</dbReference>
<name>A0ABW8PTL1_9GAMM</name>
<accession>A0ABW8PTL1</accession>
<feature type="domain" description="GS beta-grasp" evidence="9">
    <location>
        <begin position="12"/>
        <end position="96"/>
    </location>
</feature>
<dbReference type="InterPro" id="IPR027302">
    <property type="entry name" value="Gln_synth_N_conserv_site"/>
</dbReference>
<protein>
    <recommendedName>
        <fullName evidence="3 8">Glutamine synthetase</fullName>
        <ecNumber evidence="2 8">6.3.1.2</ecNumber>
    </recommendedName>
</protein>
<evidence type="ECO:0000256" key="5">
    <source>
        <dbReference type="PROSITE-ProRule" id="PRU01330"/>
    </source>
</evidence>
<dbReference type="SUPFAM" id="SSF55931">
    <property type="entry name" value="Glutamine synthetase/guanido kinase"/>
    <property type="match status" value="1"/>
</dbReference>
<dbReference type="InterPro" id="IPR008146">
    <property type="entry name" value="Gln_synth_cat_dom"/>
</dbReference>
<dbReference type="PANTHER" id="PTHR43407:SF2">
    <property type="entry name" value="GLUTAMINE SYNTHETASE"/>
    <property type="match status" value="1"/>
</dbReference>
<evidence type="ECO:0000259" key="9">
    <source>
        <dbReference type="PROSITE" id="PS51986"/>
    </source>
</evidence>
<dbReference type="PANTHER" id="PTHR43407">
    <property type="entry name" value="GLUTAMINE SYNTHETASE"/>
    <property type="match status" value="1"/>
</dbReference>
<dbReference type="EMBL" id="JBANFI010000001">
    <property type="protein sequence ID" value="MFK7159623.1"/>
    <property type="molecule type" value="Genomic_DNA"/>
</dbReference>
<dbReference type="InterPro" id="IPR004809">
    <property type="entry name" value="Gln_synth_I"/>
</dbReference>